<dbReference type="SUPFAM" id="SSF53098">
    <property type="entry name" value="Ribonuclease H-like"/>
    <property type="match status" value="1"/>
</dbReference>
<evidence type="ECO:0000256" key="3">
    <source>
        <dbReference type="SAM" id="MobiDB-lite"/>
    </source>
</evidence>
<dbReference type="GO" id="GO:0016787">
    <property type="term" value="F:hydrolase activity"/>
    <property type="evidence" value="ECO:0007669"/>
    <property type="project" value="UniProtKB-KW"/>
</dbReference>
<proteinExistence type="predicted"/>
<dbReference type="GO" id="GO:0015074">
    <property type="term" value="P:DNA integration"/>
    <property type="evidence" value="ECO:0007669"/>
    <property type="project" value="InterPro"/>
</dbReference>
<evidence type="ECO:0000256" key="1">
    <source>
        <dbReference type="ARBA" id="ARBA00022723"/>
    </source>
</evidence>
<dbReference type="Gene3D" id="3.30.420.10">
    <property type="entry name" value="Ribonuclease H-like superfamily/Ribonuclease H"/>
    <property type="match status" value="1"/>
</dbReference>
<sequence length="446" mass="50768">MVHGLPFMEKVDGVCDGCQFGKQHPEWFPKNQAWRASNPLELVHVDLCGPMQNESIAGNKYFMLFIDDCTRMVWVYFLIYKSDALNCFQKFKSMVELQSGLKVKCLRSDRGGEFTSCEFNKLCEVEGIQRQLSMAYTPQQNGVVERKNRTVVEMAKAMLHGNGLPYYLWPEAVHTAIYLINRCPTRALGDKTPFEAYSGRKPGLVHLKIFGCVCYVHISTEVRQKLDAKSTKGIFVGYAICEKGYRVYDPATKKILLSRDVVFDENAAWVWKQMSDEQGSVINHIEQYDMSNDSSQVTPSRGHDHFQSPRTSDISSSMRNTQAFDHTPLKWRNLDDVLAQCNLCIMEPEKFDDAAKDESWMKAMKDELSMIEKNATWELVDRPTDKPIIGVKWVFKTKLNLDGSVQKNKARLVAKGYAQKPGVDYNETFTPVARLDTICTLVALAA</sequence>
<keyword evidence="2" id="KW-0378">Hydrolase</keyword>
<feature type="compositionally biased region" description="Polar residues" evidence="3">
    <location>
        <begin position="308"/>
        <end position="318"/>
    </location>
</feature>
<keyword evidence="1" id="KW-0479">Metal-binding</keyword>
<organism evidence="5 6">
    <name type="scientific">Prunus dulcis</name>
    <name type="common">Almond</name>
    <name type="synonym">Amygdalus dulcis</name>
    <dbReference type="NCBI Taxonomy" id="3755"/>
    <lineage>
        <taxon>Eukaryota</taxon>
        <taxon>Viridiplantae</taxon>
        <taxon>Streptophyta</taxon>
        <taxon>Embryophyta</taxon>
        <taxon>Tracheophyta</taxon>
        <taxon>Spermatophyta</taxon>
        <taxon>Magnoliopsida</taxon>
        <taxon>eudicotyledons</taxon>
        <taxon>Gunneridae</taxon>
        <taxon>Pentapetalae</taxon>
        <taxon>rosids</taxon>
        <taxon>fabids</taxon>
        <taxon>Rosales</taxon>
        <taxon>Rosaceae</taxon>
        <taxon>Amygdaloideae</taxon>
        <taxon>Amygdaleae</taxon>
        <taxon>Prunus</taxon>
    </lineage>
</organism>
<dbReference type="InterPro" id="IPR039537">
    <property type="entry name" value="Retrotran_Ty1/copia-like"/>
</dbReference>
<dbReference type="PANTHER" id="PTHR42648">
    <property type="entry name" value="TRANSPOSASE, PUTATIVE-RELATED"/>
    <property type="match status" value="1"/>
</dbReference>
<reference evidence="5 6" key="1">
    <citation type="journal article" date="2022" name="G3 (Bethesda)">
        <title>Whole-genome sequence and methylome profiling of the almond [Prunus dulcis (Mill.) D.A. Webb] cultivar 'Nonpareil'.</title>
        <authorList>
            <person name="D'Amico-Willman K.M."/>
            <person name="Ouma W.Z."/>
            <person name="Meulia T."/>
            <person name="Sideli G.M."/>
            <person name="Gradziel T.M."/>
            <person name="Fresnedo-Ramirez J."/>
        </authorList>
    </citation>
    <scope>NUCLEOTIDE SEQUENCE [LARGE SCALE GENOMIC DNA]</scope>
    <source>
        <strain evidence="5">Clone GOH B32 T37-40</strain>
    </source>
</reference>
<dbReference type="Pfam" id="PF25597">
    <property type="entry name" value="SH3_retrovirus"/>
    <property type="match status" value="1"/>
</dbReference>
<evidence type="ECO:0000259" key="4">
    <source>
        <dbReference type="PROSITE" id="PS50994"/>
    </source>
</evidence>
<dbReference type="InterPro" id="IPR001584">
    <property type="entry name" value="Integrase_cat-core"/>
</dbReference>
<evidence type="ECO:0000256" key="2">
    <source>
        <dbReference type="ARBA" id="ARBA00022801"/>
    </source>
</evidence>
<dbReference type="InterPro" id="IPR013103">
    <property type="entry name" value="RVT_2"/>
</dbReference>
<dbReference type="InterPro" id="IPR012337">
    <property type="entry name" value="RNaseH-like_sf"/>
</dbReference>
<dbReference type="PANTHER" id="PTHR42648:SF18">
    <property type="entry name" value="RETROTRANSPOSON, UNCLASSIFIED-LIKE PROTEIN"/>
    <property type="match status" value="1"/>
</dbReference>
<feature type="region of interest" description="Disordered" evidence="3">
    <location>
        <begin position="292"/>
        <end position="318"/>
    </location>
</feature>
<dbReference type="PROSITE" id="PS50994">
    <property type="entry name" value="INTEGRASE"/>
    <property type="match status" value="1"/>
</dbReference>
<comment type="caution">
    <text evidence="5">The sequence shown here is derived from an EMBL/GenBank/DDBJ whole genome shotgun (WGS) entry which is preliminary data.</text>
</comment>
<dbReference type="InterPro" id="IPR036397">
    <property type="entry name" value="RNaseH_sf"/>
</dbReference>
<dbReference type="Pfam" id="PF07727">
    <property type="entry name" value="RVT_2"/>
    <property type="match status" value="1"/>
</dbReference>
<evidence type="ECO:0000313" key="5">
    <source>
        <dbReference type="EMBL" id="KAI5343594.1"/>
    </source>
</evidence>
<dbReference type="EMBL" id="JAJFAZ020000002">
    <property type="protein sequence ID" value="KAI5343594.1"/>
    <property type="molecule type" value="Genomic_DNA"/>
</dbReference>
<feature type="domain" description="Integrase catalytic" evidence="4">
    <location>
        <begin position="35"/>
        <end position="201"/>
    </location>
</feature>
<dbReference type="Pfam" id="PF00665">
    <property type="entry name" value="rve"/>
    <property type="match status" value="1"/>
</dbReference>
<dbReference type="AlphaFoldDB" id="A0AAD4WJ52"/>
<gene>
    <name evidence="5" type="ORF">L3X38_011470</name>
</gene>
<protein>
    <recommendedName>
        <fullName evidence="4">Integrase catalytic domain-containing protein</fullName>
    </recommendedName>
</protein>
<dbReference type="GO" id="GO:0003676">
    <property type="term" value="F:nucleic acid binding"/>
    <property type="evidence" value="ECO:0007669"/>
    <property type="project" value="InterPro"/>
</dbReference>
<keyword evidence="6" id="KW-1185">Reference proteome</keyword>
<dbReference type="Proteomes" id="UP001054821">
    <property type="component" value="Chromosome 2"/>
</dbReference>
<accession>A0AAD4WJ52</accession>
<evidence type="ECO:0000313" key="6">
    <source>
        <dbReference type="Proteomes" id="UP001054821"/>
    </source>
</evidence>
<dbReference type="GO" id="GO:0046872">
    <property type="term" value="F:metal ion binding"/>
    <property type="evidence" value="ECO:0007669"/>
    <property type="project" value="UniProtKB-KW"/>
</dbReference>
<dbReference type="InterPro" id="IPR057670">
    <property type="entry name" value="SH3_retrovirus"/>
</dbReference>
<name>A0AAD4WJ52_PRUDU</name>